<dbReference type="SUPFAM" id="SSF56784">
    <property type="entry name" value="HAD-like"/>
    <property type="match status" value="1"/>
</dbReference>
<dbReference type="PANTHER" id="PTHR10000">
    <property type="entry name" value="PHOSPHOSERINE PHOSPHATASE"/>
    <property type="match status" value="1"/>
</dbReference>
<proteinExistence type="predicted"/>
<protein>
    <submittedName>
        <fullName evidence="1">Sugar phosphatase YidA</fullName>
        <ecNumber evidence="1">3.1.3.23</ecNumber>
    </submittedName>
</protein>
<dbReference type="InterPro" id="IPR000150">
    <property type="entry name" value="Cof"/>
</dbReference>
<comment type="caution">
    <text evidence="1">The sequence shown here is derived from an EMBL/GenBank/DDBJ whole genome shotgun (WGS) entry which is preliminary data.</text>
</comment>
<dbReference type="GO" id="GO:0005829">
    <property type="term" value="C:cytosol"/>
    <property type="evidence" value="ECO:0007669"/>
    <property type="project" value="TreeGrafter"/>
</dbReference>
<gene>
    <name evidence="1" type="primary">yidA1</name>
    <name evidence="1" type="ORF">FEAC_16040</name>
</gene>
<dbReference type="InterPro" id="IPR006379">
    <property type="entry name" value="HAD-SF_hydro_IIB"/>
</dbReference>
<dbReference type="NCBIfam" id="TIGR01484">
    <property type="entry name" value="HAD-SF-IIB"/>
    <property type="match status" value="1"/>
</dbReference>
<evidence type="ECO:0000313" key="2">
    <source>
        <dbReference type="Proteomes" id="UP000032336"/>
    </source>
</evidence>
<dbReference type="Proteomes" id="UP000032336">
    <property type="component" value="Unassembled WGS sequence"/>
</dbReference>
<dbReference type="SFLD" id="SFLDS00003">
    <property type="entry name" value="Haloacid_Dehalogenase"/>
    <property type="match status" value="1"/>
</dbReference>
<dbReference type="PROSITE" id="PS01228">
    <property type="entry name" value="COF_1"/>
    <property type="match status" value="1"/>
</dbReference>
<dbReference type="NCBIfam" id="TIGR00099">
    <property type="entry name" value="Cof-subfamily"/>
    <property type="match status" value="1"/>
</dbReference>
<keyword evidence="2" id="KW-1185">Reference proteome</keyword>
<sequence length="275" mass="30212">MTETSSIRLVLADVDGTLVTNDKVLTARAKKAVRRLHEAQILFSLTSGRPPRGMEMFIEPLDITLPFAAFNGGQIVSPTFETLVQHVLDDQVLGEIVDSLGRAKLDTWFYAGSEWYVPDRDGIHVDRESATVKFEPEVMNHKHRPSGSIVKVVGVSDDHNLITKMTNEIREAFGDKVTAEASQPYYLDITHPLANKGAVVSYLAKCYELNTDQIATIGDMPNDVEMFTKSGLAIAMGNAEPEVQHAADQVTTSNSEEGFANAMDRFVLARDASKA</sequence>
<name>A0A0D8FTR8_9ACTN</name>
<dbReference type="GeneID" id="78372780"/>
<dbReference type="AlphaFoldDB" id="A0A0D8FTR8"/>
<dbReference type="RefSeq" id="WP_035389651.1">
    <property type="nucleotide sequence ID" value="NZ_JQKF01000014.1"/>
</dbReference>
<dbReference type="InterPro" id="IPR036412">
    <property type="entry name" value="HAD-like_sf"/>
</dbReference>
<dbReference type="Pfam" id="PF08282">
    <property type="entry name" value="Hydrolase_3"/>
    <property type="match status" value="1"/>
</dbReference>
<dbReference type="OrthoDB" id="3180855at2"/>
<reference evidence="1 2" key="1">
    <citation type="submission" date="2015-01" db="EMBL/GenBank/DDBJ databases">
        <title>Draft genome of the acidophilic iron oxidizer Ferrimicrobium acidiphilum strain T23.</title>
        <authorList>
            <person name="Poehlein A."/>
            <person name="Eisen S."/>
            <person name="Schloemann M."/>
            <person name="Johnson B.D."/>
            <person name="Daniel R."/>
            <person name="Muehling M."/>
        </authorList>
    </citation>
    <scope>NUCLEOTIDE SEQUENCE [LARGE SCALE GENOMIC DNA]</scope>
    <source>
        <strain evidence="1 2">T23</strain>
    </source>
</reference>
<dbReference type="PATRIC" id="fig|1121877.4.peg.1782"/>
<dbReference type="GO" id="GO:0000287">
    <property type="term" value="F:magnesium ion binding"/>
    <property type="evidence" value="ECO:0007669"/>
    <property type="project" value="TreeGrafter"/>
</dbReference>
<dbReference type="PANTHER" id="PTHR10000:SF8">
    <property type="entry name" value="HAD SUPERFAMILY HYDROLASE-LIKE, TYPE 3"/>
    <property type="match status" value="1"/>
</dbReference>
<dbReference type="InterPro" id="IPR023214">
    <property type="entry name" value="HAD_sf"/>
</dbReference>
<dbReference type="EC" id="3.1.3.23" evidence="1"/>
<dbReference type="eggNOG" id="COG0561">
    <property type="taxonomic scope" value="Bacteria"/>
</dbReference>
<dbReference type="Gene3D" id="3.40.50.1000">
    <property type="entry name" value="HAD superfamily/HAD-like"/>
    <property type="match status" value="1"/>
</dbReference>
<keyword evidence="1" id="KW-0378">Hydrolase</keyword>
<dbReference type="SFLD" id="SFLDG01140">
    <property type="entry name" value="C2.B:_Phosphomannomutase_and_P"/>
    <property type="match status" value="1"/>
</dbReference>
<dbReference type="GO" id="GO:0050308">
    <property type="term" value="F:sugar-phosphatase activity"/>
    <property type="evidence" value="ECO:0007669"/>
    <property type="project" value="UniProtKB-EC"/>
</dbReference>
<dbReference type="EMBL" id="JXUW01000013">
    <property type="protein sequence ID" value="KJE76675.1"/>
    <property type="molecule type" value="Genomic_DNA"/>
</dbReference>
<dbReference type="STRING" id="1121877.FEAC_16040"/>
<dbReference type="Gene3D" id="3.30.1240.10">
    <property type="match status" value="1"/>
</dbReference>
<accession>A0A0D8FTR8</accession>
<evidence type="ECO:0000313" key="1">
    <source>
        <dbReference type="EMBL" id="KJE76675.1"/>
    </source>
</evidence>
<dbReference type="CDD" id="cd07516">
    <property type="entry name" value="HAD_Pase"/>
    <property type="match status" value="1"/>
</dbReference>
<organism evidence="1 2">
    <name type="scientific">Ferrimicrobium acidiphilum DSM 19497</name>
    <dbReference type="NCBI Taxonomy" id="1121877"/>
    <lineage>
        <taxon>Bacteria</taxon>
        <taxon>Bacillati</taxon>
        <taxon>Actinomycetota</taxon>
        <taxon>Acidimicrobiia</taxon>
        <taxon>Acidimicrobiales</taxon>
        <taxon>Acidimicrobiaceae</taxon>
        <taxon>Ferrimicrobium</taxon>
    </lineage>
</organism>